<proteinExistence type="predicted"/>
<gene>
    <name evidence="1" type="ORF">ACD_49C00077G0022</name>
</gene>
<dbReference type="SUPFAM" id="SSF109604">
    <property type="entry name" value="HD-domain/PDEase-like"/>
    <property type="match status" value="1"/>
</dbReference>
<dbReference type="GO" id="GO:0016787">
    <property type="term" value="F:hydrolase activity"/>
    <property type="evidence" value="ECO:0007669"/>
    <property type="project" value="UniProtKB-KW"/>
</dbReference>
<dbReference type="InterPro" id="IPR003607">
    <property type="entry name" value="HD/PDEase_dom"/>
</dbReference>
<sequence length="219" mass="26064">MNDIINNTISLVKTELEWLCSAHDFYHIERVWKLAKKIYAKEKMWDLLVIELGALLHESFDRKFYNKEQLEDKKISLEKFFSEQWLDKDRIEKVFFVIKNVGFGKSLIRTKDFIITPEFAVVEDADRLEAIWAIAIARTFSYWGKKQRPIHDPNIDYAELVTEESYNNGSPSSVAHFYEKLLKLKDILNTPTAKELAMKRHIFMEQFLKQFYAEWDLEV</sequence>
<comment type="caution">
    <text evidence="1">The sequence shown here is derived from an EMBL/GenBank/DDBJ whole genome shotgun (WGS) entry which is preliminary data.</text>
</comment>
<accession>K2BUG3</accession>
<dbReference type="AlphaFoldDB" id="K2BUG3"/>
<dbReference type="PANTHER" id="PTHR33594">
    <property type="entry name" value="SUPERFAMILY HYDROLASE, PUTATIVE (AFU_ORTHOLOGUE AFUA_1G03035)-RELATED"/>
    <property type="match status" value="1"/>
</dbReference>
<dbReference type="CDD" id="cd00077">
    <property type="entry name" value="HDc"/>
    <property type="match status" value="1"/>
</dbReference>
<keyword evidence="1" id="KW-0378">Hydrolase</keyword>
<evidence type="ECO:0000313" key="1">
    <source>
        <dbReference type="EMBL" id="EKD65894.1"/>
    </source>
</evidence>
<organism evidence="1">
    <name type="scientific">uncultured bacterium</name>
    <name type="common">gcode 4</name>
    <dbReference type="NCBI Taxonomy" id="1234023"/>
    <lineage>
        <taxon>Bacteria</taxon>
        <taxon>environmental samples</taxon>
    </lineage>
</organism>
<dbReference type="Gene3D" id="1.20.58.1910">
    <property type="match status" value="1"/>
</dbReference>
<dbReference type="Gene3D" id="1.10.472.50">
    <property type="entry name" value="HD-domain/PDEase-like"/>
    <property type="match status" value="1"/>
</dbReference>
<protein>
    <submittedName>
        <fullName evidence="1">Hydrolase</fullName>
    </submittedName>
</protein>
<name>K2BUG3_9BACT</name>
<dbReference type="EMBL" id="AMFJ01021663">
    <property type="protein sequence ID" value="EKD65894.1"/>
    <property type="molecule type" value="Genomic_DNA"/>
</dbReference>
<reference evidence="1" key="1">
    <citation type="journal article" date="2012" name="Science">
        <title>Fermentation, hydrogen, and sulfur metabolism in multiple uncultivated bacterial phyla.</title>
        <authorList>
            <person name="Wrighton K.C."/>
            <person name="Thomas B.C."/>
            <person name="Sharon I."/>
            <person name="Miller C.S."/>
            <person name="Castelle C.J."/>
            <person name="VerBerkmoes N.C."/>
            <person name="Wilkins M.J."/>
            <person name="Hettich R.L."/>
            <person name="Lipton M.S."/>
            <person name="Williams K.H."/>
            <person name="Long P.E."/>
            <person name="Banfield J.F."/>
        </authorList>
    </citation>
    <scope>NUCLEOTIDE SEQUENCE [LARGE SCALE GENOMIC DNA]</scope>
</reference>
<dbReference type="PANTHER" id="PTHR33594:SF1">
    <property type="entry name" value="HD_PDEASE DOMAIN-CONTAINING PROTEIN"/>
    <property type="match status" value="1"/>
</dbReference>